<accession>A0AAW2ZFW3</accession>
<gene>
    <name evidence="1" type="ORF">AKO1_015449</name>
</gene>
<evidence type="ECO:0000313" key="2">
    <source>
        <dbReference type="Proteomes" id="UP001431209"/>
    </source>
</evidence>
<dbReference type="AlphaFoldDB" id="A0AAW2ZFW3"/>
<name>A0AAW2ZFW3_9EUKA</name>
<comment type="caution">
    <text evidence="1">The sequence shown here is derived from an EMBL/GenBank/DDBJ whole genome shotgun (WGS) entry which is preliminary data.</text>
</comment>
<organism evidence="1 2">
    <name type="scientific">Acrasis kona</name>
    <dbReference type="NCBI Taxonomy" id="1008807"/>
    <lineage>
        <taxon>Eukaryota</taxon>
        <taxon>Discoba</taxon>
        <taxon>Heterolobosea</taxon>
        <taxon>Tetramitia</taxon>
        <taxon>Eutetramitia</taxon>
        <taxon>Acrasidae</taxon>
        <taxon>Acrasis</taxon>
    </lineage>
</organism>
<protein>
    <recommendedName>
        <fullName evidence="3">SHOCT domain-containing protein</fullName>
    </recommendedName>
</protein>
<reference evidence="1 2" key="1">
    <citation type="submission" date="2024-03" db="EMBL/GenBank/DDBJ databases">
        <title>The Acrasis kona genome and developmental transcriptomes reveal deep origins of eukaryotic multicellular pathways.</title>
        <authorList>
            <person name="Sheikh S."/>
            <person name="Fu C.-J."/>
            <person name="Brown M.W."/>
            <person name="Baldauf S.L."/>
        </authorList>
    </citation>
    <scope>NUCLEOTIDE SEQUENCE [LARGE SCALE GENOMIC DNA]</scope>
    <source>
        <strain evidence="1 2">ATCC MYA-3509</strain>
    </source>
</reference>
<sequence length="166" mass="18926">MASNADGLKSSTIAGHHRKVKFADGEQEYWWRCHTPNCNTRDQRRFEGYKCLGCNQRYLITGFGDWCHKCGYCESCKPDSEECLGDVGKSTVRQQEATVPLKEAAKQSDDKAKKALAALRGMNMNADAINKAENLDDLERIAEMWKQGIISEEEFQDQKRRILDML</sequence>
<dbReference type="Proteomes" id="UP001431209">
    <property type="component" value="Unassembled WGS sequence"/>
</dbReference>
<dbReference type="EMBL" id="JAOPGA020001419">
    <property type="protein sequence ID" value="KAL0488259.1"/>
    <property type="molecule type" value="Genomic_DNA"/>
</dbReference>
<evidence type="ECO:0000313" key="1">
    <source>
        <dbReference type="EMBL" id="KAL0488259.1"/>
    </source>
</evidence>
<keyword evidence="2" id="KW-1185">Reference proteome</keyword>
<evidence type="ECO:0008006" key="3">
    <source>
        <dbReference type="Google" id="ProtNLM"/>
    </source>
</evidence>
<proteinExistence type="predicted"/>